<gene>
    <name evidence="9" type="ORF">PVAG01_07507</name>
</gene>
<keyword evidence="4" id="KW-0479">Metal-binding</keyword>
<evidence type="ECO:0000256" key="7">
    <source>
        <dbReference type="ARBA" id="ARBA00023033"/>
    </source>
</evidence>
<evidence type="ECO:0000256" key="6">
    <source>
        <dbReference type="ARBA" id="ARBA00023004"/>
    </source>
</evidence>
<dbReference type="Proteomes" id="UP001629113">
    <property type="component" value="Unassembled WGS sequence"/>
</dbReference>
<evidence type="ECO:0000256" key="8">
    <source>
        <dbReference type="SAM" id="Phobius"/>
    </source>
</evidence>
<dbReference type="Pfam" id="PF00067">
    <property type="entry name" value="p450"/>
    <property type="match status" value="1"/>
</dbReference>
<dbReference type="InterPro" id="IPR050121">
    <property type="entry name" value="Cytochrome_P450_monoxygenase"/>
</dbReference>
<keyword evidence="10" id="KW-1185">Reference proteome</keyword>
<dbReference type="InterPro" id="IPR002401">
    <property type="entry name" value="Cyt_P450_E_grp-I"/>
</dbReference>
<dbReference type="EMBL" id="JBFCZG010000006">
    <property type="protein sequence ID" value="KAL3421062.1"/>
    <property type="molecule type" value="Genomic_DNA"/>
</dbReference>
<sequence>MDTTNNALITTGIVVLSALCYFFYKGYKARLPFRILSAQGVPMPPWNPFLGHLLSLPPVLKLFPEDAQQIFAFGELSKQFTKSDGLFYLDMWPFSDPLLVISSPSQCIQACQQHDLPKPRVMKDFFHPFAGGENLFTMNGPEWKRSRALFNPGFAANYILEQMPHIVEEALVYVDVLREHAKKGDVFSLDDATLWFTMDIIGAVTLNSRLNSQRTYNPLASAMRSQVHWHCMDGELNPFVRWNPVRPVIEWWNGKTMDRYISKELDKRFAERQSAKGQASRSVIDLALESYIADNPSLAAAKTMDKAFKSWAITQIRLFLFAGHDSTSSTIVYCYYLLSKNPEALARIQAEHDAVFGRDISAVPDLLIKQPQLANKLPYTLAVIKEALRLFPPASGIRGGLPGADLTDSHGNSYPTEGMTIWILHTAVQRHAGHWKDPDAFIPDRWLVTDPEDPYYPVKGAWRPFEFGPRNCVGQTLVMLDIKAVLAMTVREFDISDAYQEWDSLNLRKGQKDIGGERAYQISSGGAHPSDGFPCRVRERKL</sequence>
<reference evidence="9 10" key="1">
    <citation type="submission" date="2024-06" db="EMBL/GenBank/DDBJ databases">
        <title>Complete genome of Phlyctema vagabunda strain 19-DSS-EL-015.</title>
        <authorList>
            <person name="Fiorenzani C."/>
        </authorList>
    </citation>
    <scope>NUCLEOTIDE SEQUENCE [LARGE SCALE GENOMIC DNA]</scope>
    <source>
        <strain evidence="9 10">19-DSS-EL-015</strain>
    </source>
</reference>
<organism evidence="9 10">
    <name type="scientific">Phlyctema vagabunda</name>
    <dbReference type="NCBI Taxonomy" id="108571"/>
    <lineage>
        <taxon>Eukaryota</taxon>
        <taxon>Fungi</taxon>
        <taxon>Dikarya</taxon>
        <taxon>Ascomycota</taxon>
        <taxon>Pezizomycotina</taxon>
        <taxon>Leotiomycetes</taxon>
        <taxon>Helotiales</taxon>
        <taxon>Dermateaceae</taxon>
        <taxon>Phlyctema</taxon>
    </lineage>
</organism>
<keyword evidence="8" id="KW-0472">Membrane</keyword>
<evidence type="ECO:0000256" key="4">
    <source>
        <dbReference type="ARBA" id="ARBA00022723"/>
    </source>
</evidence>
<dbReference type="InterPro" id="IPR001128">
    <property type="entry name" value="Cyt_P450"/>
</dbReference>
<protein>
    <submittedName>
        <fullName evidence="9">Afln vera monooxygenase</fullName>
    </submittedName>
</protein>
<keyword evidence="3" id="KW-0349">Heme</keyword>
<comment type="pathway">
    <text evidence="2">Secondary metabolite biosynthesis.</text>
</comment>
<dbReference type="CDD" id="cd11051">
    <property type="entry name" value="CYP59-like"/>
    <property type="match status" value="1"/>
</dbReference>
<comment type="cofactor">
    <cofactor evidence="1">
        <name>heme</name>
        <dbReference type="ChEBI" id="CHEBI:30413"/>
    </cofactor>
</comment>
<feature type="transmembrane region" description="Helical" evidence="8">
    <location>
        <begin position="6"/>
        <end position="24"/>
    </location>
</feature>
<keyword evidence="5" id="KW-0560">Oxidoreductase</keyword>
<evidence type="ECO:0000256" key="3">
    <source>
        <dbReference type="ARBA" id="ARBA00022617"/>
    </source>
</evidence>
<dbReference type="InterPro" id="IPR036396">
    <property type="entry name" value="Cyt_P450_sf"/>
</dbReference>
<evidence type="ECO:0000313" key="10">
    <source>
        <dbReference type="Proteomes" id="UP001629113"/>
    </source>
</evidence>
<keyword evidence="8" id="KW-1133">Transmembrane helix</keyword>
<evidence type="ECO:0000256" key="2">
    <source>
        <dbReference type="ARBA" id="ARBA00005179"/>
    </source>
</evidence>
<dbReference type="PRINTS" id="PR00385">
    <property type="entry name" value="P450"/>
</dbReference>
<evidence type="ECO:0000256" key="1">
    <source>
        <dbReference type="ARBA" id="ARBA00001971"/>
    </source>
</evidence>
<keyword evidence="7 9" id="KW-0503">Monooxygenase</keyword>
<dbReference type="GO" id="GO:0004497">
    <property type="term" value="F:monooxygenase activity"/>
    <property type="evidence" value="ECO:0007669"/>
    <property type="project" value="UniProtKB-KW"/>
</dbReference>
<comment type="caution">
    <text evidence="9">The sequence shown here is derived from an EMBL/GenBank/DDBJ whole genome shotgun (WGS) entry which is preliminary data.</text>
</comment>
<name>A0ABR4PCL7_9HELO</name>
<keyword evidence="6" id="KW-0408">Iron</keyword>
<keyword evidence="8" id="KW-0812">Transmembrane</keyword>
<evidence type="ECO:0000313" key="9">
    <source>
        <dbReference type="EMBL" id="KAL3421062.1"/>
    </source>
</evidence>
<dbReference type="PANTHER" id="PTHR24305">
    <property type="entry name" value="CYTOCHROME P450"/>
    <property type="match status" value="1"/>
</dbReference>
<evidence type="ECO:0000256" key="5">
    <source>
        <dbReference type="ARBA" id="ARBA00023002"/>
    </source>
</evidence>
<dbReference type="PRINTS" id="PR00463">
    <property type="entry name" value="EP450I"/>
</dbReference>
<proteinExistence type="predicted"/>
<dbReference type="SUPFAM" id="SSF48264">
    <property type="entry name" value="Cytochrome P450"/>
    <property type="match status" value="1"/>
</dbReference>
<dbReference type="PANTHER" id="PTHR24305:SF107">
    <property type="entry name" value="P450, PUTATIVE (EUROFUNG)-RELATED"/>
    <property type="match status" value="1"/>
</dbReference>
<dbReference type="Gene3D" id="1.10.630.10">
    <property type="entry name" value="Cytochrome P450"/>
    <property type="match status" value="1"/>
</dbReference>
<accession>A0ABR4PCL7</accession>